<keyword evidence="3" id="KW-1185">Reference proteome</keyword>
<feature type="transmembrane region" description="Helical" evidence="1">
    <location>
        <begin position="6"/>
        <end position="27"/>
    </location>
</feature>
<evidence type="ECO:0000313" key="3">
    <source>
        <dbReference type="Proteomes" id="UP000197025"/>
    </source>
</evidence>
<protein>
    <submittedName>
        <fullName evidence="2">Uncharacterized protein</fullName>
    </submittedName>
</protein>
<dbReference type="AlphaFoldDB" id="A0A212QVL9"/>
<dbReference type="Proteomes" id="UP000197025">
    <property type="component" value="Unassembled WGS sequence"/>
</dbReference>
<organism evidence="2 3">
    <name type="scientific">Thermoflexus hugenholtzii JAD2</name>
    <dbReference type="NCBI Taxonomy" id="877466"/>
    <lineage>
        <taxon>Bacteria</taxon>
        <taxon>Bacillati</taxon>
        <taxon>Chloroflexota</taxon>
        <taxon>Thermoflexia</taxon>
        <taxon>Thermoflexales</taxon>
        <taxon>Thermoflexaceae</taxon>
        <taxon>Thermoflexus</taxon>
    </lineage>
</organism>
<dbReference type="InParanoid" id="A0A212QVL9"/>
<dbReference type="EMBL" id="FYEK01000027">
    <property type="protein sequence ID" value="SNB63762.1"/>
    <property type="molecule type" value="Genomic_DNA"/>
</dbReference>
<accession>A0A212QVL9</accession>
<keyword evidence="1" id="KW-0472">Membrane</keyword>
<sequence length="69" mass="7541">MRRDRWGLFIGGLLGALFGVLAAYLYLKARRERGGDARPSPAALVQSAVTLVTLLRQIVEMAEGKGRRA</sequence>
<evidence type="ECO:0000313" key="2">
    <source>
        <dbReference type="EMBL" id="SNB63762.1"/>
    </source>
</evidence>
<reference evidence="3" key="1">
    <citation type="submission" date="2017-06" db="EMBL/GenBank/DDBJ databases">
        <authorList>
            <person name="Varghese N."/>
            <person name="Submissions S."/>
        </authorList>
    </citation>
    <scope>NUCLEOTIDE SEQUENCE [LARGE SCALE GENOMIC DNA]</scope>
    <source>
        <strain evidence="3">JAD2</strain>
    </source>
</reference>
<dbReference type="RefSeq" id="WP_143597538.1">
    <property type="nucleotide sequence ID" value="NZ_FYEK01000027.1"/>
</dbReference>
<keyword evidence="1" id="KW-1133">Transmembrane helix</keyword>
<proteinExistence type="predicted"/>
<evidence type="ECO:0000256" key="1">
    <source>
        <dbReference type="SAM" id="Phobius"/>
    </source>
</evidence>
<gene>
    <name evidence="2" type="ORF">SAMN02746019_00006990</name>
</gene>
<name>A0A212QVL9_9CHLR</name>
<keyword evidence="1" id="KW-0812">Transmembrane</keyword>